<dbReference type="HOGENOM" id="CLU_3206391_0_0_0"/>
<protein>
    <submittedName>
        <fullName evidence="1">AttH protein</fullName>
    </submittedName>
</protein>
<sequence length="45" mass="4842">MPSTGGGGLHFVSLDHWKSPLGCTYTLAWRLEGPVVELKGYPVLA</sequence>
<dbReference type="Proteomes" id="UP000008087">
    <property type="component" value="Chromosome"/>
</dbReference>
<name>E8PMG1_THESS</name>
<reference evidence="2" key="1">
    <citation type="submission" date="2010-03" db="EMBL/GenBank/DDBJ databases">
        <title>The genome sequence of Thermus scotoductus SA-01.</title>
        <authorList>
            <person name="Gounder K."/>
            <person name="Liesegang H."/>
            <person name="Brzuszkiewicz E."/>
            <person name="Wollherr A."/>
            <person name="Daniel R."/>
            <person name="Gottschalk G."/>
            <person name="van Heerden E."/>
            <person name="Litthauer D."/>
        </authorList>
    </citation>
    <scope>NUCLEOTIDE SEQUENCE [LARGE SCALE GENOMIC DNA]</scope>
    <source>
        <strain evidence="2">ATCC 700910 / SA-01</strain>
    </source>
</reference>
<proteinExistence type="predicted"/>
<dbReference type="RefSeq" id="WP_015717767.1">
    <property type="nucleotide sequence ID" value="NC_014974.1"/>
</dbReference>
<dbReference type="STRING" id="743525.TSC_c18890"/>
<dbReference type="EMBL" id="CP001962">
    <property type="protein sequence ID" value="ADW22502.1"/>
    <property type="molecule type" value="Genomic_DNA"/>
</dbReference>
<evidence type="ECO:0000313" key="1">
    <source>
        <dbReference type="EMBL" id="ADW22502.1"/>
    </source>
</evidence>
<accession>E8PMG1</accession>
<dbReference type="KEGG" id="tsc:TSC_c18890"/>
<evidence type="ECO:0000313" key="2">
    <source>
        <dbReference type="Proteomes" id="UP000008087"/>
    </source>
</evidence>
<gene>
    <name evidence="1" type="primary">attH</name>
    <name evidence="1" type="ordered locus">TSC_c18890</name>
</gene>
<reference evidence="1 2" key="2">
    <citation type="journal article" date="2011" name="BMC Genomics">
        <title>Sequence of the hyperplastic genome of the naturally competent Thermus scotoductus SA-01.</title>
        <authorList>
            <person name="Gounder K."/>
            <person name="Brzuszkiewicz E."/>
            <person name="Liesegang H."/>
            <person name="Wollherr A."/>
            <person name="Daniel R."/>
            <person name="Gottschalk G."/>
            <person name="Reva O."/>
            <person name="Kumwenda B."/>
            <person name="Srivastava M."/>
            <person name="Bricio C."/>
            <person name="Berenguer J."/>
            <person name="van Heerden E."/>
            <person name="Litthauer D."/>
        </authorList>
    </citation>
    <scope>NUCLEOTIDE SEQUENCE [LARGE SCALE GENOMIC DNA]</scope>
    <source>
        <strain evidence="2">ATCC 700910 / SA-01</strain>
    </source>
</reference>
<organism evidence="1 2">
    <name type="scientific">Thermus scotoductus (strain ATCC 700910 / SA-01)</name>
    <dbReference type="NCBI Taxonomy" id="743525"/>
    <lineage>
        <taxon>Bacteria</taxon>
        <taxon>Thermotogati</taxon>
        <taxon>Deinococcota</taxon>
        <taxon>Deinococci</taxon>
        <taxon>Thermales</taxon>
        <taxon>Thermaceae</taxon>
        <taxon>Thermus</taxon>
    </lineage>
</organism>
<dbReference type="AlphaFoldDB" id="E8PMG1"/>